<dbReference type="AlphaFoldDB" id="A0A0H2RYB7"/>
<sequence length="375" mass="41165">MVNGYCIPEISIIPADGDSDDSTDSGSGNPRAGPRHDEEAQHNPKKKHGCAVAAPTWTFLTIALRSSGINDDWKNYVLFIRCASASDPKELKEIIPNYAEQPIRIPAVRELVVVSSGDLDATLIPEKGDVTMSFEEARHFRSPIELARKKLARTTAHYSSSRSVSSDSTRCNDASSGSRSSSQISSSKERAAVPVVSPSPSSNTSYAIAILPYLAKTRHGSLEVVLSKIAIDDMFIILSQKEDRCLVQRDRTGNGVVDLEAGERLMIRPTHLLEISVPISLAVKTAKEARSLAANTPNRPTYITEIPILPLNVLSPKLFDGVALLNYRKRGEGECNLVKDTLVHPFKEQTHWLYVRIVSPVSLLRRTLIISTNRS</sequence>
<feature type="compositionally biased region" description="Low complexity" evidence="1">
    <location>
        <begin position="159"/>
        <end position="168"/>
    </location>
</feature>
<accession>A0A0H2RYB7</accession>
<protein>
    <submittedName>
        <fullName evidence="2">Uncharacterized protein</fullName>
    </submittedName>
</protein>
<dbReference type="EMBL" id="KQ086045">
    <property type="protein sequence ID" value="KLO09786.1"/>
    <property type="molecule type" value="Genomic_DNA"/>
</dbReference>
<feature type="region of interest" description="Disordered" evidence="1">
    <location>
        <begin position="158"/>
        <end position="202"/>
    </location>
</feature>
<gene>
    <name evidence="2" type="ORF">SCHPADRAFT_907485</name>
</gene>
<dbReference type="OrthoDB" id="8883818at2759"/>
<reference evidence="2 3" key="1">
    <citation type="submission" date="2015-04" db="EMBL/GenBank/DDBJ databases">
        <title>Complete genome sequence of Schizopora paradoxa KUC8140, a cosmopolitan wood degrader in East Asia.</title>
        <authorList>
            <consortium name="DOE Joint Genome Institute"/>
            <person name="Min B."/>
            <person name="Park H."/>
            <person name="Jang Y."/>
            <person name="Kim J.-J."/>
            <person name="Kim K.H."/>
            <person name="Pangilinan J."/>
            <person name="Lipzen A."/>
            <person name="Riley R."/>
            <person name="Grigoriev I.V."/>
            <person name="Spatafora J.W."/>
            <person name="Choi I.-G."/>
        </authorList>
    </citation>
    <scope>NUCLEOTIDE SEQUENCE [LARGE SCALE GENOMIC DNA]</scope>
    <source>
        <strain evidence="2 3">KUC8140</strain>
    </source>
</reference>
<dbReference type="Proteomes" id="UP000053477">
    <property type="component" value="Unassembled WGS sequence"/>
</dbReference>
<dbReference type="STRING" id="27342.A0A0H2RYB7"/>
<evidence type="ECO:0000313" key="3">
    <source>
        <dbReference type="Proteomes" id="UP000053477"/>
    </source>
</evidence>
<feature type="compositionally biased region" description="Low complexity" evidence="1">
    <location>
        <begin position="193"/>
        <end position="202"/>
    </location>
</feature>
<keyword evidence="3" id="KW-1185">Reference proteome</keyword>
<feature type="compositionally biased region" description="Low complexity" evidence="1">
    <location>
        <begin position="175"/>
        <end position="186"/>
    </location>
</feature>
<evidence type="ECO:0000313" key="2">
    <source>
        <dbReference type="EMBL" id="KLO09786.1"/>
    </source>
</evidence>
<name>A0A0H2RYB7_9AGAM</name>
<feature type="region of interest" description="Disordered" evidence="1">
    <location>
        <begin position="11"/>
        <end position="48"/>
    </location>
</feature>
<proteinExistence type="predicted"/>
<organism evidence="2 3">
    <name type="scientific">Schizopora paradoxa</name>
    <dbReference type="NCBI Taxonomy" id="27342"/>
    <lineage>
        <taxon>Eukaryota</taxon>
        <taxon>Fungi</taxon>
        <taxon>Dikarya</taxon>
        <taxon>Basidiomycota</taxon>
        <taxon>Agaricomycotina</taxon>
        <taxon>Agaricomycetes</taxon>
        <taxon>Hymenochaetales</taxon>
        <taxon>Schizoporaceae</taxon>
        <taxon>Schizopora</taxon>
    </lineage>
</organism>
<evidence type="ECO:0000256" key="1">
    <source>
        <dbReference type="SAM" id="MobiDB-lite"/>
    </source>
</evidence>
<dbReference type="InParanoid" id="A0A0H2RYB7"/>